<protein>
    <submittedName>
        <fullName evidence="1">Uncharacterized protein</fullName>
    </submittedName>
</protein>
<dbReference type="EMBL" id="VXMH01000056">
    <property type="protein sequence ID" value="MYC95495.1"/>
    <property type="molecule type" value="Genomic_DNA"/>
</dbReference>
<dbReference type="AlphaFoldDB" id="A0A6B1D850"/>
<accession>A0A6B1D850</accession>
<comment type="caution">
    <text evidence="1">The sequence shown here is derived from an EMBL/GenBank/DDBJ whole genome shotgun (WGS) entry which is preliminary data.</text>
</comment>
<evidence type="ECO:0000313" key="1">
    <source>
        <dbReference type="EMBL" id="MYC95495.1"/>
    </source>
</evidence>
<name>A0A6B1D850_9CHLR</name>
<organism evidence="1">
    <name type="scientific">Caldilineaceae bacterium SB0661_bin_32</name>
    <dbReference type="NCBI Taxonomy" id="2605255"/>
    <lineage>
        <taxon>Bacteria</taxon>
        <taxon>Bacillati</taxon>
        <taxon>Chloroflexota</taxon>
        <taxon>Caldilineae</taxon>
        <taxon>Caldilineales</taxon>
        <taxon>Caldilineaceae</taxon>
    </lineage>
</organism>
<sequence>MSRSVNRLIARIIGAALIAVAVAAIVRVTIQIRSVEHHPCGSERAVVYNDTEREIRVQGIALQEDGSVQDVEIVVPPNQSSEEAGLCSAYEMTVLGAKDWFYKGIEMRPGVWMVISTDNTYCISGEDPGTQAWYEVMCTNEPVNTE</sequence>
<reference evidence="1" key="1">
    <citation type="submission" date="2019-09" db="EMBL/GenBank/DDBJ databases">
        <title>Characterisation of the sponge microbiome using genome-centric metagenomics.</title>
        <authorList>
            <person name="Engelberts J.P."/>
            <person name="Robbins S.J."/>
            <person name="De Goeij J.M."/>
            <person name="Aranda M."/>
            <person name="Bell S.C."/>
            <person name="Webster N.S."/>
        </authorList>
    </citation>
    <scope>NUCLEOTIDE SEQUENCE</scope>
    <source>
        <strain evidence="1">SB0661_bin_32</strain>
    </source>
</reference>
<gene>
    <name evidence="1" type="ORF">F4X14_11040</name>
</gene>
<proteinExistence type="predicted"/>